<dbReference type="Pfam" id="PF00868">
    <property type="entry name" value="Transglut_N"/>
    <property type="match status" value="1"/>
</dbReference>
<dbReference type="Gene3D" id="2.60.40.10">
    <property type="entry name" value="Immunoglobulins"/>
    <property type="match status" value="1"/>
</dbReference>
<gene>
    <name evidence="3" type="ORF">J1605_001174</name>
</gene>
<reference evidence="3 4" key="1">
    <citation type="submission" date="2022-11" db="EMBL/GenBank/DDBJ databases">
        <title>Whole genome sequence of Eschrichtius robustus ER-17-0199.</title>
        <authorList>
            <person name="Bruniche-Olsen A."/>
            <person name="Black A.N."/>
            <person name="Fields C.J."/>
            <person name="Walden K."/>
            <person name="Dewoody J.A."/>
        </authorList>
    </citation>
    <scope>NUCLEOTIDE SEQUENCE [LARGE SCALE GENOMIC DNA]</scope>
    <source>
        <strain evidence="3">ER-17-0199</strain>
        <tissue evidence="3">Blubber</tissue>
    </source>
</reference>
<dbReference type="AlphaFoldDB" id="A0AB34GD81"/>
<organism evidence="3 4">
    <name type="scientific">Eschrichtius robustus</name>
    <name type="common">California gray whale</name>
    <name type="synonym">Eschrichtius gibbosus</name>
    <dbReference type="NCBI Taxonomy" id="9764"/>
    <lineage>
        <taxon>Eukaryota</taxon>
        <taxon>Metazoa</taxon>
        <taxon>Chordata</taxon>
        <taxon>Craniata</taxon>
        <taxon>Vertebrata</taxon>
        <taxon>Euteleostomi</taxon>
        <taxon>Mammalia</taxon>
        <taxon>Eutheria</taxon>
        <taxon>Laurasiatheria</taxon>
        <taxon>Artiodactyla</taxon>
        <taxon>Whippomorpha</taxon>
        <taxon>Cetacea</taxon>
        <taxon>Mysticeti</taxon>
        <taxon>Eschrichtiidae</taxon>
        <taxon>Eschrichtius</taxon>
    </lineage>
</organism>
<comment type="similarity">
    <text evidence="1">Belongs to the transglutaminase superfamily. Transglutaminase family.</text>
</comment>
<dbReference type="EMBL" id="JAIQCJ010002277">
    <property type="protein sequence ID" value="KAJ8778022.1"/>
    <property type="molecule type" value="Genomic_DNA"/>
</dbReference>
<dbReference type="Proteomes" id="UP001159641">
    <property type="component" value="Unassembled WGS sequence"/>
</dbReference>
<feature type="domain" description="Transglutaminase N-terminal" evidence="2">
    <location>
        <begin position="53"/>
        <end position="110"/>
    </location>
</feature>
<evidence type="ECO:0000313" key="3">
    <source>
        <dbReference type="EMBL" id="KAJ8778022.1"/>
    </source>
</evidence>
<sequence>MPRSTSQNFCCQCPCLHGEPQPPPTSAKDPPTLAELSFLGVAGSPDSLSSLPGPQASEALRTKALFQTPELEESNAWMAVKEAPMENTMTISLTNPPDAVTGCYQLSTKVSSCRKHSNRNLGEFVLLFNPCCPDRSS</sequence>
<protein>
    <recommendedName>
        <fullName evidence="2">Transglutaminase N-terminal domain-containing protein</fullName>
    </recommendedName>
</protein>
<dbReference type="GO" id="GO:0003810">
    <property type="term" value="F:protein-glutamine gamma-glutamyltransferase activity"/>
    <property type="evidence" value="ECO:0007669"/>
    <property type="project" value="TreeGrafter"/>
</dbReference>
<dbReference type="InterPro" id="IPR001102">
    <property type="entry name" value="Transglutaminase_N"/>
</dbReference>
<dbReference type="InterPro" id="IPR050779">
    <property type="entry name" value="Transglutaminase"/>
</dbReference>
<accession>A0AB34GD81</accession>
<evidence type="ECO:0000313" key="4">
    <source>
        <dbReference type="Proteomes" id="UP001159641"/>
    </source>
</evidence>
<proteinExistence type="inferred from homology"/>
<dbReference type="InterPro" id="IPR014756">
    <property type="entry name" value="Ig_E-set"/>
</dbReference>
<keyword evidence="4" id="KW-1185">Reference proteome</keyword>
<dbReference type="PANTHER" id="PTHR11590">
    <property type="entry name" value="PROTEIN-GLUTAMINE GAMMA-GLUTAMYLTRANSFERASE"/>
    <property type="match status" value="1"/>
</dbReference>
<evidence type="ECO:0000256" key="1">
    <source>
        <dbReference type="ARBA" id="ARBA00005968"/>
    </source>
</evidence>
<dbReference type="GO" id="GO:0005737">
    <property type="term" value="C:cytoplasm"/>
    <property type="evidence" value="ECO:0007669"/>
    <property type="project" value="TreeGrafter"/>
</dbReference>
<dbReference type="SUPFAM" id="SSF81296">
    <property type="entry name" value="E set domains"/>
    <property type="match status" value="1"/>
</dbReference>
<dbReference type="InterPro" id="IPR013783">
    <property type="entry name" value="Ig-like_fold"/>
</dbReference>
<comment type="caution">
    <text evidence="3">The sequence shown here is derived from an EMBL/GenBank/DDBJ whole genome shotgun (WGS) entry which is preliminary data.</text>
</comment>
<name>A0AB34GD81_ESCRO</name>
<evidence type="ECO:0000259" key="2">
    <source>
        <dbReference type="Pfam" id="PF00868"/>
    </source>
</evidence>
<dbReference type="PANTHER" id="PTHR11590:SF50">
    <property type="entry name" value="PROTEIN-GLUTAMINE GAMMA-GLUTAMYLTRANSFERASE 6"/>
    <property type="match status" value="1"/>
</dbReference>